<dbReference type="RefSeq" id="WP_276263891.1">
    <property type="nucleotide sequence ID" value="NZ_JARJLM010000080.1"/>
</dbReference>
<proteinExistence type="predicted"/>
<sequence length="80" mass="8808">MAKPLDSADRTPQDVLDGMLSAHKPYKHDECIPCGAVVKMGFFFDAFGRHRKQDDSTMSRYSNISRLPAACSRGEASTSV</sequence>
<keyword evidence="2" id="KW-1185">Reference proteome</keyword>
<evidence type="ECO:0000313" key="1">
    <source>
        <dbReference type="EMBL" id="MDF3832235.1"/>
    </source>
</evidence>
<comment type="caution">
    <text evidence="1">The sequence shown here is derived from an EMBL/GenBank/DDBJ whole genome shotgun (WGS) entry which is preliminary data.</text>
</comment>
<dbReference type="Proteomes" id="UP001216674">
    <property type="component" value="Unassembled WGS sequence"/>
</dbReference>
<reference evidence="1 2" key="1">
    <citation type="submission" date="2023-03" db="EMBL/GenBank/DDBJ databases">
        <title>Draft assemblies of triclosan tolerant bacteria isolated from returned activated sludge.</title>
        <authorList>
            <person name="Van Hamelsveld S."/>
        </authorList>
    </citation>
    <scope>NUCLEOTIDE SEQUENCE [LARGE SCALE GENOMIC DNA]</scope>
    <source>
        <strain evidence="1 2">GW210010_S58</strain>
    </source>
</reference>
<organism evidence="1 2">
    <name type="scientific">Cupriavidus basilensis</name>
    <dbReference type="NCBI Taxonomy" id="68895"/>
    <lineage>
        <taxon>Bacteria</taxon>
        <taxon>Pseudomonadati</taxon>
        <taxon>Pseudomonadota</taxon>
        <taxon>Betaproteobacteria</taxon>
        <taxon>Burkholderiales</taxon>
        <taxon>Burkholderiaceae</taxon>
        <taxon>Cupriavidus</taxon>
    </lineage>
</organism>
<protein>
    <submittedName>
        <fullName evidence="1">Uncharacterized protein</fullName>
    </submittedName>
</protein>
<dbReference type="EMBL" id="JARJLM010000080">
    <property type="protein sequence ID" value="MDF3832235.1"/>
    <property type="molecule type" value="Genomic_DNA"/>
</dbReference>
<name>A0ABT6AHZ8_9BURK</name>
<gene>
    <name evidence="1" type="ORF">P3W85_04610</name>
</gene>
<evidence type="ECO:0000313" key="2">
    <source>
        <dbReference type="Proteomes" id="UP001216674"/>
    </source>
</evidence>
<accession>A0ABT6AHZ8</accession>